<dbReference type="HOGENOM" id="CLU_067096_2_2_9"/>
<dbReference type="GO" id="GO:0004845">
    <property type="term" value="F:uracil phosphoribosyltransferase activity"/>
    <property type="evidence" value="ECO:0007669"/>
    <property type="project" value="UniProtKB-UniRule"/>
</dbReference>
<dbReference type="Pfam" id="PF14681">
    <property type="entry name" value="UPRTase"/>
    <property type="match status" value="1"/>
</dbReference>
<evidence type="ECO:0000256" key="2">
    <source>
        <dbReference type="ARBA" id="ARBA00009516"/>
    </source>
</evidence>
<keyword evidence="8 15" id="KW-0460">Magnesium</keyword>
<keyword evidence="5 15" id="KW-0328">Glycosyltransferase</keyword>
<dbReference type="InterPro" id="IPR000836">
    <property type="entry name" value="PRTase_dom"/>
</dbReference>
<dbReference type="Proteomes" id="UP000000272">
    <property type="component" value="Chromosome"/>
</dbReference>
<evidence type="ECO:0000256" key="7">
    <source>
        <dbReference type="ARBA" id="ARBA00022741"/>
    </source>
</evidence>
<keyword evidence="9 15" id="KW-0342">GTP-binding</keyword>
<evidence type="ECO:0000256" key="13">
    <source>
        <dbReference type="ARBA" id="ARBA00072146"/>
    </source>
</evidence>
<feature type="binding site" evidence="15">
    <location>
        <position position="217"/>
    </location>
    <ligand>
        <name>5-phospho-alpha-D-ribose 1-diphosphate</name>
        <dbReference type="ChEBI" id="CHEBI:58017"/>
    </ligand>
</feature>
<evidence type="ECO:0000259" key="16">
    <source>
        <dbReference type="Pfam" id="PF14681"/>
    </source>
</evidence>
<dbReference type="AlphaFoldDB" id="D9S002"/>
<dbReference type="GO" id="GO:0006223">
    <property type="term" value="P:uracil salvage"/>
    <property type="evidence" value="ECO:0007669"/>
    <property type="project" value="InterPro"/>
</dbReference>
<feature type="binding site" evidence="15">
    <location>
        <begin position="148"/>
        <end position="156"/>
    </location>
    <ligand>
        <name>5-phospho-alpha-D-ribose 1-diphosphate</name>
        <dbReference type="ChEBI" id="CHEBI:58017"/>
    </ligand>
</feature>
<feature type="binding site" evidence="15">
    <location>
        <position position="211"/>
    </location>
    <ligand>
        <name>uracil</name>
        <dbReference type="ChEBI" id="CHEBI:17568"/>
    </ligand>
</feature>
<dbReference type="PANTHER" id="PTHR32315">
    <property type="entry name" value="ADENINE PHOSPHORIBOSYLTRANSFERASE"/>
    <property type="match status" value="1"/>
</dbReference>
<dbReference type="eggNOG" id="COG0035">
    <property type="taxonomic scope" value="Bacteria"/>
</dbReference>
<feature type="binding site" evidence="15">
    <location>
        <position position="96"/>
    </location>
    <ligand>
        <name>5-phospho-alpha-D-ribose 1-diphosphate</name>
        <dbReference type="ChEBI" id="CHEBI:58017"/>
    </ligand>
</feature>
<evidence type="ECO:0000256" key="8">
    <source>
        <dbReference type="ARBA" id="ARBA00022842"/>
    </source>
</evidence>
<evidence type="ECO:0000256" key="11">
    <source>
        <dbReference type="ARBA" id="ARBA00052919"/>
    </source>
</evidence>
<organism evidence="17 18">
    <name type="scientific">Thermosediminibacter oceani (strain ATCC BAA-1034 / DSM 16646 / JW/IW-1228P)</name>
    <dbReference type="NCBI Taxonomy" id="555079"/>
    <lineage>
        <taxon>Bacteria</taxon>
        <taxon>Bacillati</taxon>
        <taxon>Bacillota</taxon>
        <taxon>Clostridia</taxon>
        <taxon>Thermosediminibacterales</taxon>
        <taxon>Thermosediminibacteraceae</taxon>
        <taxon>Thermosediminibacter</taxon>
    </lineage>
</organism>
<dbReference type="STRING" id="555079.Toce_2064"/>
<dbReference type="GO" id="GO:0005525">
    <property type="term" value="F:GTP binding"/>
    <property type="evidence" value="ECO:0007669"/>
    <property type="project" value="UniProtKB-KW"/>
</dbReference>
<dbReference type="InterPro" id="IPR050054">
    <property type="entry name" value="UPRTase/APRTase"/>
</dbReference>
<comment type="pathway">
    <text evidence="1 15">Pyrimidine metabolism; UMP biosynthesis via salvage pathway; UMP from uracil: step 1/1.</text>
</comment>
<evidence type="ECO:0000256" key="1">
    <source>
        <dbReference type="ARBA" id="ARBA00005180"/>
    </source>
</evidence>
<reference evidence="17 18" key="1">
    <citation type="journal article" date="2010" name="Stand. Genomic Sci.">
        <title>Complete genome sequence of Thermosediminibacter oceani type strain (JW/IW-1228P).</title>
        <authorList>
            <person name="Pitluck S."/>
            <person name="Yasawong M."/>
            <person name="Munk C."/>
            <person name="Nolan M."/>
            <person name="Lapidus A."/>
            <person name="Lucas S."/>
            <person name="Glavina Del Rio T."/>
            <person name="Tice H."/>
            <person name="Cheng J.F."/>
            <person name="Bruce D."/>
            <person name="Detter C."/>
            <person name="Tapia R."/>
            <person name="Han C."/>
            <person name="Goodwin L."/>
            <person name="Liolios K."/>
            <person name="Ivanova N."/>
            <person name="Mavromatis K."/>
            <person name="Mikhailova N."/>
            <person name="Pati A."/>
            <person name="Chen A."/>
            <person name="Palaniappan K."/>
            <person name="Land M."/>
            <person name="Hauser L."/>
            <person name="Chang Y.J."/>
            <person name="Jeffries C.D."/>
            <person name="Rohde M."/>
            <person name="Spring S."/>
            <person name="Sikorski J."/>
            <person name="Goker M."/>
            <person name="Woyke T."/>
            <person name="Bristow J."/>
            <person name="Eisen J.A."/>
            <person name="Markowitz V."/>
            <person name="Hugenholtz P."/>
            <person name="Kyrpides N.C."/>
            <person name="Klenk H.P."/>
        </authorList>
    </citation>
    <scope>NUCLEOTIDE SEQUENCE [LARGE SCALE GENOMIC DNA]</scope>
    <source>
        <strain evidence="18">ATCC BAA-1034 / DSM 16646 / JW/IW-1228P</strain>
    </source>
</reference>
<comment type="catalytic activity">
    <reaction evidence="11 15">
        <text>UMP + diphosphate = 5-phospho-alpha-D-ribose 1-diphosphate + uracil</text>
        <dbReference type="Rhea" id="RHEA:13017"/>
        <dbReference type="ChEBI" id="CHEBI:17568"/>
        <dbReference type="ChEBI" id="CHEBI:33019"/>
        <dbReference type="ChEBI" id="CHEBI:57865"/>
        <dbReference type="ChEBI" id="CHEBI:58017"/>
        <dbReference type="EC" id="2.4.2.9"/>
    </reaction>
</comment>
<dbReference type="NCBIfam" id="TIGR01091">
    <property type="entry name" value="upp"/>
    <property type="match status" value="1"/>
</dbReference>
<comment type="function">
    <text evidence="12 15">Catalyzes the conversion of uracil and 5-phospho-alpha-D-ribose 1-diphosphate (PRPP) to UMP and diphosphate.</text>
</comment>
<dbReference type="EC" id="2.4.2.9" evidence="3 15"/>
<evidence type="ECO:0000256" key="10">
    <source>
        <dbReference type="ARBA" id="ARBA00031082"/>
    </source>
</evidence>
<comment type="similarity">
    <text evidence="2 15">Belongs to the UPRTase family.</text>
</comment>
<dbReference type="HAMAP" id="MF_01218_B">
    <property type="entry name" value="Upp_B"/>
    <property type="match status" value="1"/>
</dbReference>
<dbReference type="InterPro" id="IPR005765">
    <property type="entry name" value="UPRT"/>
</dbReference>
<feature type="binding site" evidence="15">
    <location>
        <position position="121"/>
    </location>
    <ligand>
        <name>5-phospho-alpha-D-ribose 1-diphosphate</name>
        <dbReference type="ChEBI" id="CHEBI:58017"/>
    </ligand>
</feature>
<dbReference type="InterPro" id="IPR029057">
    <property type="entry name" value="PRTase-like"/>
</dbReference>
<sequence>MPEISALRKYEVEMGDRMKNVYVIDHPLVQHKLALIRDENTGAKEFRELVEEVAMLMAYEVTRFLPLEEVEIRTPIGPCKAKMIAGKKLGVVPILRAGLGMVNGLLKLIPAAKVGHIGLYRDPDTLSPVEYYCKLPADVQERELIILDPMLATGGSATMAVDLLKRKGANSIKLMCLIASPEGIEALHSKHPDVDIYTAAVDERLNDHGYIVPGLGDAGDRLFGTK</sequence>
<evidence type="ECO:0000256" key="3">
    <source>
        <dbReference type="ARBA" id="ARBA00011894"/>
    </source>
</evidence>
<comment type="cofactor">
    <cofactor evidence="15">
        <name>Mg(2+)</name>
        <dbReference type="ChEBI" id="CHEBI:18420"/>
    </cofactor>
    <text evidence="15">Binds 1 Mg(2+) ion per subunit. The magnesium is bound as Mg-PRPP.</text>
</comment>
<name>D9S002_THEOJ</name>
<dbReference type="KEGG" id="toc:Toce_2064"/>
<keyword evidence="7 15" id="KW-0547">Nucleotide-binding</keyword>
<dbReference type="SUPFAM" id="SSF53271">
    <property type="entry name" value="PRTase-like"/>
    <property type="match status" value="1"/>
</dbReference>
<evidence type="ECO:0000256" key="15">
    <source>
        <dbReference type="HAMAP-Rule" id="MF_01218"/>
    </source>
</evidence>
<evidence type="ECO:0000313" key="18">
    <source>
        <dbReference type="Proteomes" id="UP000000272"/>
    </source>
</evidence>
<proteinExistence type="inferred from homology"/>
<gene>
    <name evidence="15" type="primary">upp</name>
    <name evidence="17" type="ordered locus">Toce_2064</name>
</gene>
<dbReference type="GO" id="GO:0044206">
    <property type="term" value="P:UMP salvage"/>
    <property type="evidence" value="ECO:0007669"/>
    <property type="project" value="UniProtKB-UniRule"/>
</dbReference>
<evidence type="ECO:0000256" key="5">
    <source>
        <dbReference type="ARBA" id="ARBA00022676"/>
    </source>
</evidence>
<dbReference type="GO" id="GO:0005737">
    <property type="term" value="C:cytoplasm"/>
    <property type="evidence" value="ECO:0007669"/>
    <property type="project" value="UniProtKB-ARBA"/>
</dbReference>
<keyword evidence="6 15" id="KW-0808">Transferase</keyword>
<dbReference type="PANTHER" id="PTHR32315:SF4">
    <property type="entry name" value="URACIL PHOSPHORIBOSYLTRANSFERASE, CHLOROPLASTIC"/>
    <property type="match status" value="1"/>
</dbReference>
<feature type="binding site" evidence="15">
    <location>
        <begin position="216"/>
        <end position="218"/>
    </location>
    <ligand>
        <name>uracil</name>
        <dbReference type="ChEBI" id="CHEBI:17568"/>
    </ligand>
</feature>
<comment type="activity regulation">
    <text evidence="15">Allosterically activated by GTP.</text>
</comment>
<evidence type="ECO:0000256" key="4">
    <source>
        <dbReference type="ARBA" id="ARBA00022533"/>
    </source>
</evidence>
<dbReference type="InterPro" id="IPR034332">
    <property type="entry name" value="Upp_B"/>
</dbReference>
<evidence type="ECO:0000256" key="9">
    <source>
        <dbReference type="ARBA" id="ARBA00023134"/>
    </source>
</evidence>
<dbReference type="CDD" id="cd06223">
    <property type="entry name" value="PRTases_typeI"/>
    <property type="match status" value="1"/>
</dbReference>
<evidence type="ECO:0000256" key="6">
    <source>
        <dbReference type="ARBA" id="ARBA00022679"/>
    </source>
</evidence>
<dbReference type="UniPathway" id="UPA00574">
    <property type="reaction ID" value="UER00636"/>
</dbReference>
<keyword evidence="18" id="KW-1185">Reference proteome</keyword>
<evidence type="ECO:0000256" key="14">
    <source>
        <dbReference type="ARBA" id="ARBA00079807"/>
    </source>
</evidence>
<dbReference type="GO" id="GO:0000287">
    <property type="term" value="F:magnesium ion binding"/>
    <property type="evidence" value="ECO:0007669"/>
    <property type="project" value="UniProtKB-UniRule"/>
</dbReference>
<dbReference type="FunFam" id="3.40.50.2020:FF:000003">
    <property type="entry name" value="Uracil phosphoribosyltransferase"/>
    <property type="match status" value="1"/>
</dbReference>
<dbReference type="Gene3D" id="3.40.50.2020">
    <property type="match status" value="1"/>
</dbReference>
<keyword evidence="4 15" id="KW-0021">Allosteric enzyme</keyword>
<dbReference type="NCBIfam" id="NF001097">
    <property type="entry name" value="PRK00129.1"/>
    <property type="match status" value="1"/>
</dbReference>
<protein>
    <recommendedName>
        <fullName evidence="13 15">Uracil phosphoribosyltransferase</fullName>
        <ecNumber evidence="3 15">2.4.2.9</ecNumber>
    </recommendedName>
    <alternativeName>
        <fullName evidence="10 15">UMP pyrophosphorylase</fullName>
    </alternativeName>
    <alternativeName>
        <fullName evidence="14 15">UPRTase</fullName>
    </alternativeName>
</protein>
<dbReference type="EMBL" id="CP002131">
    <property type="protein sequence ID" value="ADL08779.1"/>
    <property type="molecule type" value="Genomic_DNA"/>
</dbReference>
<accession>D9S002</accession>
<feature type="domain" description="Phosphoribosyltransferase" evidence="16">
    <location>
        <begin position="23"/>
        <end position="225"/>
    </location>
</feature>
<evidence type="ECO:0000256" key="12">
    <source>
        <dbReference type="ARBA" id="ARBA00056901"/>
    </source>
</evidence>
<evidence type="ECO:0000313" key="17">
    <source>
        <dbReference type="EMBL" id="ADL08779.1"/>
    </source>
</evidence>